<dbReference type="SUPFAM" id="SSF50129">
    <property type="entry name" value="GroES-like"/>
    <property type="match status" value="1"/>
</dbReference>
<dbReference type="PANTHER" id="PTHR43205">
    <property type="entry name" value="PROSTAGLANDIN REDUCTASE"/>
    <property type="match status" value="1"/>
</dbReference>
<dbReference type="SMART" id="SM00829">
    <property type="entry name" value="PKS_ER"/>
    <property type="match status" value="1"/>
</dbReference>
<dbReference type="PANTHER" id="PTHR43205:SF42">
    <property type="entry name" value="ALCOHOL DEHYDROGENASE, ZINC-CONTAINING (AFU_ORTHOLOGUE AFUA_7G04530)"/>
    <property type="match status" value="1"/>
</dbReference>
<proteinExistence type="predicted"/>
<name>A0A5B8S529_9SPHN</name>
<dbReference type="KEGG" id="ngf:FRF71_08595"/>
<keyword evidence="1" id="KW-0560">Oxidoreductase</keyword>
<feature type="domain" description="Enoyl reductase (ER)" evidence="2">
    <location>
        <begin position="2"/>
        <end position="318"/>
    </location>
</feature>
<evidence type="ECO:0000256" key="1">
    <source>
        <dbReference type="ARBA" id="ARBA00023002"/>
    </source>
</evidence>
<dbReference type="FunFam" id="3.40.50.720:FF:000121">
    <property type="entry name" value="Prostaglandin reductase 2"/>
    <property type="match status" value="1"/>
</dbReference>
<dbReference type="Proteomes" id="UP000321172">
    <property type="component" value="Chromosome"/>
</dbReference>
<sequence length="320" mass="33331">MPSLSDFGIVDETIEQVPAGQVLVKVDTLSMDAWIRTTLDAEGFHESVTLGSTIRAFGIGQVVASSDPGFAVGDWAYGLLSAQTMALMDAAALTKVVPEQGVSPSDFIGLLGITTGLTAWVGLVAVGEVQPGDVVLVSGAAGAVGSCVVQFAKARGARVIGIAGGPAKCGFVTGLLGADAAIDYKAGDVGTQLARLAPEGIDLFFDNVGGEILDAALDNLRPRGGARVVICGAISQYQNLNDVRGPKLYLRLAERNASMRGFVVSHHAARFGEAIKEISQLIRTGKAHLPEHVVEPIDRFPEALMMLFTGQHSGNLVVKP</sequence>
<protein>
    <submittedName>
        <fullName evidence="3">NADP-dependent oxidoreductase</fullName>
    </submittedName>
</protein>
<dbReference type="InterPro" id="IPR036291">
    <property type="entry name" value="NAD(P)-bd_dom_sf"/>
</dbReference>
<dbReference type="InterPro" id="IPR041694">
    <property type="entry name" value="ADH_N_2"/>
</dbReference>
<evidence type="ECO:0000313" key="4">
    <source>
        <dbReference type="Proteomes" id="UP000321172"/>
    </source>
</evidence>
<dbReference type="OrthoDB" id="9805663at2"/>
<dbReference type="InterPro" id="IPR020843">
    <property type="entry name" value="ER"/>
</dbReference>
<dbReference type="Gene3D" id="3.90.180.10">
    <property type="entry name" value="Medium-chain alcohol dehydrogenases, catalytic domain"/>
    <property type="match status" value="1"/>
</dbReference>
<keyword evidence="4" id="KW-1185">Reference proteome</keyword>
<dbReference type="CDD" id="cd05288">
    <property type="entry name" value="PGDH"/>
    <property type="match status" value="1"/>
</dbReference>
<evidence type="ECO:0000259" key="2">
    <source>
        <dbReference type="SMART" id="SM00829"/>
    </source>
</evidence>
<dbReference type="EMBL" id="CP042345">
    <property type="protein sequence ID" value="QEA16188.1"/>
    <property type="molecule type" value="Genomic_DNA"/>
</dbReference>
<dbReference type="Pfam" id="PF16884">
    <property type="entry name" value="ADH_N_2"/>
    <property type="match status" value="1"/>
</dbReference>
<reference evidence="3 4" key="1">
    <citation type="journal article" date="2013" name="J. Microbiol. Biotechnol.">
        <title>Novosphingobium ginsenosidimutans sp. nov., with the ability to convert ginsenoside.</title>
        <authorList>
            <person name="Kim J.K."/>
            <person name="He D."/>
            <person name="Liu Q.M."/>
            <person name="Park H.Y."/>
            <person name="Jung M.S."/>
            <person name="Yoon M.H."/>
            <person name="Kim S.C."/>
            <person name="Im W.T."/>
        </authorList>
    </citation>
    <scope>NUCLEOTIDE SEQUENCE [LARGE SCALE GENOMIC DNA]</scope>
    <source>
        <strain evidence="3 4">FW-6</strain>
    </source>
</reference>
<dbReference type="SUPFAM" id="SSF51735">
    <property type="entry name" value="NAD(P)-binding Rossmann-fold domains"/>
    <property type="match status" value="1"/>
</dbReference>
<dbReference type="InterPro" id="IPR045010">
    <property type="entry name" value="MDR_fam"/>
</dbReference>
<dbReference type="Gene3D" id="3.40.50.720">
    <property type="entry name" value="NAD(P)-binding Rossmann-like Domain"/>
    <property type="match status" value="1"/>
</dbReference>
<dbReference type="InterPro" id="IPR013149">
    <property type="entry name" value="ADH-like_C"/>
</dbReference>
<organism evidence="3 4">
    <name type="scientific">Novosphingobium ginsenosidimutans</name>
    <dbReference type="NCBI Taxonomy" id="1176536"/>
    <lineage>
        <taxon>Bacteria</taxon>
        <taxon>Pseudomonadati</taxon>
        <taxon>Pseudomonadota</taxon>
        <taxon>Alphaproteobacteria</taxon>
        <taxon>Sphingomonadales</taxon>
        <taxon>Sphingomonadaceae</taxon>
        <taxon>Novosphingobium</taxon>
    </lineage>
</organism>
<accession>A0A5B8S529</accession>
<dbReference type="InterPro" id="IPR011032">
    <property type="entry name" value="GroES-like_sf"/>
</dbReference>
<gene>
    <name evidence="3" type="ORF">FRF71_08595</name>
</gene>
<dbReference type="GO" id="GO:0016628">
    <property type="term" value="F:oxidoreductase activity, acting on the CH-CH group of donors, NAD or NADP as acceptor"/>
    <property type="evidence" value="ECO:0007669"/>
    <property type="project" value="InterPro"/>
</dbReference>
<dbReference type="AlphaFoldDB" id="A0A5B8S529"/>
<evidence type="ECO:0000313" key="3">
    <source>
        <dbReference type="EMBL" id="QEA16188.1"/>
    </source>
</evidence>
<dbReference type="Pfam" id="PF00107">
    <property type="entry name" value="ADH_zinc_N"/>
    <property type="match status" value="1"/>
</dbReference>